<evidence type="ECO:0000313" key="4">
    <source>
        <dbReference type="Proteomes" id="UP000245887"/>
    </source>
</evidence>
<evidence type="ECO:0000256" key="1">
    <source>
        <dbReference type="SAM" id="SignalP"/>
    </source>
</evidence>
<reference evidence="3 4" key="1">
    <citation type="submission" date="2018-04" db="EMBL/GenBank/DDBJ databases">
        <title>Genomic Encyclopedia of Type Strains, Phase IV (KMG-IV): sequencing the most valuable type-strain genomes for metagenomic binning, comparative biology and taxonomic classification.</title>
        <authorList>
            <person name="Goeker M."/>
        </authorList>
    </citation>
    <scope>NUCLEOTIDE SEQUENCE [LARGE SCALE GENOMIC DNA]</scope>
    <source>
        <strain evidence="3 4">DSM 28688</strain>
    </source>
</reference>
<feature type="signal peptide" evidence="1">
    <location>
        <begin position="1"/>
        <end position="20"/>
    </location>
</feature>
<dbReference type="RefSeq" id="WP_116919075.1">
    <property type="nucleotide sequence ID" value="NZ_QEKQ01000005.1"/>
</dbReference>
<accession>A0A2U1CWA5</accession>
<evidence type="ECO:0000313" key="3">
    <source>
        <dbReference type="EMBL" id="PVY76269.1"/>
    </source>
</evidence>
<dbReference type="Pfam" id="PF13511">
    <property type="entry name" value="DUF4124"/>
    <property type="match status" value="1"/>
</dbReference>
<dbReference type="InterPro" id="IPR025392">
    <property type="entry name" value="DUF4124"/>
</dbReference>
<protein>
    <recommendedName>
        <fullName evidence="2">DUF4124 domain-containing protein</fullName>
    </recommendedName>
</protein>
<comment type="caution">
    <text evidence="3">The sequence shown here is derived from an EMBL/GenBank/DDBJ whole genome shotgun (WGS) entry which is preliminary data.</text>
</comment>
<gene>
    <name evidence="3" type="ORF">C8D92_10522</name>
</gene>
<sequence length="146" mass="16094">MHRTIMLAVTLAASPMPLVADVYQCTRDGVATFSDQPCGGVSEPVDITTTRVGGRLDTGTDIDTFQPETVSDPETGQTGCPAGYIQSTRLRHLRVKERVQTGMSAGQVRYILGAPHHRDGQWWVYEDRGRETGRYKIQNGCLERIG</sequence>
<dbReference type="EMBL" id="QEKQ01000005">
    <property type="protein sequence ID" value="PVY76269.1"/>
    <property type="molecule type" value="Genomic_DNA"/>
</dbReference>
<feature type="domain" description="DUF4124" evidence="2">
    <location>
        <begin position="11"/>
        <end position="48"/>
    </location>
</feature>
<dbReference type="Proteomes" id="UP000245887">
    <property type="component" value="Unassembled WGS sequence"/>
</dbReference>
<proteinExistence type="predicted"/>
<dbReference type="AlphaFoldDB" id="A0A2U1CWA5"/>
<evidence type="ECO:0000259" key="2">
    <source>
        <dbReference type="Pfam" id="PF13511"/>
    </source>
</evidence>
<name>A0A2U1CWA5_9GAMM</name>
<keyword evidence="1" id="KW-0732">Signal</keyword>
<organism evidence="3 4">
    <name type="scientific">Tamilnaduibacter salinus</name>
    <dbReference type="NCBI Taxonomy" id="1484056"/>
    <lineage>
        <taxon>Bacteria</taxon>
        <taxon>Pseudomonadati</taxon>
        <taxon>Pseudomonadota</taxon>
        <taxon>Gammaproteobacteria</taxon>
        <taxon>Pseudomonadales</taxon>
        <taxon>Marinobacteraceae</taxon>
        <taxon>Tamilnaduibacter</taxon>
    </lineage>
</organism>
<feature type="chain" id="PRO_5015612863" description="DUF4124 domain-containing protein" evidence="1">
    <location>
        <begin position="21"/>
        <end position="146"/>
    </location>
</feature>
<dbReference type="OrthoDB" id="5771047at2"/>